<dbReference type="Gene3D" id="1.10.1740.10">
    <property type="match status" value="1"/>
</dbReference>
<proteinExistence type="predicted"/>
<dbReference type="NCBIfam" id="NF005413">
    <property type="entry name" value="PRK06986.1"/>
    <property type="match status" value="1"/>
</dbReference>
<dbReference type="PROSITE" id="PS00716">
    <property type="entry name" value="SIGMA70_2"/>
    <property type="match status" value="1"/>
</dbReference>
<dbReference type="InterPro" id="IPR013325">
    <property type="entry name" value="RNA_pol_sigma_r2"/>
</dbReference>
<evidence type="ECO:0000313" key="7">
    <source>
        <dbReference type="Proteomes" id="UP000178735"/>
    </source>
</evidence>
<dbReference type="PANTHER" id="PTHR30385:SF7">
    <property type="entry name" value="RNA POLYMERASE SIGMA FACTOR FLIA"/>
    <property type="match status" value="1"/>
</dbReference>
<evidence type="ECO:0000259" key="5">
    <source>
        <dbReference type="PROSITE" id="PS00716"/>
    </source>
</evidence>
<dbReference type="Proteomes" id="UP000178735">
    <property type="component" value="Unassembled WGS sequence"/>
</dbReference>
<feature type="domain" description="RNA polymerase sigma-70" evidence="5">
    <location>
        <begin position="218"/>
        <end position="244"/>
    </location>
</feature>
<dbReference type="Gene3D" id="1.20.140.160">
    <property type="match status" value="1"/>
</dbReference>
<dbReference type="Pfam" id="PF04539">
    <property type="entry name" value="Sigma70_r3"/>
    <property type="match status" value="1"/>
</dbReference>
<dbReference type="Pfam" id="PF04545">
    <property type="entry name" value="Sigma70_r4"/>
    <property type="match status" value="1"/>
</dbReference>
<dbReference type="AlphaFoldDB" id="A0A1F7WLX2"/>
<keyword evidence="4" id="KW-0804">Transcription</keyword>
<organism evidence="6 7">
    <name type="scientific">Candidatus Wallbacteria bacterium GWC2_49_35</name>
    <dbReference type="NCBI Taxonomy" id="1817813"/>
    <lineage>
        <taxon>Bacteria</taxon>
        <taxon>Candidatus Walliibacteriota</taxon>
    </lineage>
</organism>
<dbReference type="NCBIfam" id="TIGR02937">
    <property type="entry name" value="sigma70-ECF"/>
    <property type="match status" value="1"/>
</dbReference>
<dbReference type="EMBL" id="MGFH01000156">
    <property type="protein sequence ID" value="OGM03820.1"/>
    <property type="molecule type" value="Genomic_DNA"/>
</dbReference>
<dbReference type="NCBIfam" id="TIGR02479">
    <property type="entry name" value="FliA_WhiG"/>
    <property type="match status" value="1"/>
</dbReference>
<dbReference type="InterPro" id="IPR013324">
    <property type="entry name" value="RNA_pol_sigma_r3/r4-like"/>
</dbReference>
<dbReference type="PRINTS" id="PR00046">
    <property type="entry name" value="SIGMA70FCT"/>
</dbReference>
<keyword evidence="3" id="KW-0238">DNA-binding</keyword>
<dbReference type="SUPFAM" id="SSF88659">
    <property type="entry name" value="Sigma3 and sigma4 domains of RNA polymerase sigma factors"/>
    <property type="match status" value="2"/>
</dbReference>
<reference evidence="6 7" key="1">
    <citation type="journal article" date="2016" name="Nat. Commun.">
        <title>Thousands of microbial genomes shed light on interconnected biogeochemical processes in an aquifer system.</title>
        <authorList>
            <person name="Anantharaman K."/>
            <person name="Brown C.T."/>
            <person name="Hug L.A."/>
            <person name="Sharon I."/>
            <person name="Castelle C.J."/>
            <person name="Probst A.J."/>
            <person name="Thomas B.C."/>
            <person name="Singh A."/>
            <person name="Wilkins M.J."/>
            <person name="Karaoz U."/>
            <person name="Brodie E.L."/>
            <person name="Williams K.H."/>
            <person name="Hubbard S.S."/>
            <person name="Banfield J.F."/>
        </authorList>
    </citation>
    <scope>NUCLEOTIDE SEQUENCE [LARGE SCALE GENOMIC DNA]</scope>
</reference>
<dbReference type="InterPro" id="IPR007627">
    <property type="entry name" value="RNA_pol_sigma70_r2"/>
</dbReference>
<gene>
    <name evidence="6" type="ORF">A2008_08560</name>
</gene>
<protein>
    <submittedName>
        <fullName evidence="6">RNA polymerase sigma factor WhiG</fullName>
    </submittedName>
</protein>
<dbReference type="InterPro" id="IPR014284">
    <property type="entry name" value="RNA_pol_sigma-70_dom"/>
</dbReference>
<evidence type="ECO:0000313" key="6">
    <source>
        <dbReference type="EMBL" id="OGM03820.1"/>
    </source>
</evidence>
<dbReference type="GO" id="GO:0016987">
    <property type="term" value="F:sigma factor activity"/>
    <property type="evidence" value="ECO:0007669"/>
    <property type="project" value="UniProtKB-KW"/>
</dbReference>
<evidence type="ECO:0000256" key="2">
    <source>
        <dbReference type="ARBA" id="ARBA00023082"/>
    </source>
</evidence>
<keyword evidence="1" id="KW-0805">Transcription regulation</keyword>
<dbReference type="Pfam" id="PF04542">
    <property type="entry name" value="Sigma70_r2"/>
    <property type="match status" value="1"/>
</dbReference>
<dbReference type="InterPro" id="IPR007630">
    <property type="entry name" value="RNA_pol_sigma70_r4"/>
</dbReference>
<dbReference type="GO" id="GO:0003677">
    <property type="term" value="F:DNA binding"/>
    <property type="evidence" value="ECO:0007669"/>
    <property type="project" value="UniProtKB-KW"/>
</dbReference>
<name>A0A1F7WLX2_9BACT</name>
<dbReference type="InterPro" id="IPR012845">
    <property type="entry name" value="RNA_pol_sigma_FliA_WhiG"/>
</dbReference>
<keyword evidence="2" id="KW-0731">Sigma factor</keyword>
<comment type="caution">
    <text evidence="6">The sequence shown here is derived from an EMBL/GenBank/DDBJ whole genome shotgun (WGS) entry which is preliminary data.</text>
</comment>
<dbReference type="SUPFAM" id="SSF88946">
    <property type="entry name" value="Sigma2 domain of RNA polymerase sigma factors"/>
    <property type="match status" value="1"/>
</dbReference>
<dbReference type="CDD" id="cd06171">
    <property type="entry name" value="Sigma70_r4"/>
    <property type="match status" value="1"/>
</dbReference>
<dbReference type="GO" id="GO:0006352">
    <property type="term" value="P:DNA-templated transcription initiation"/>
    <property type="evidence" value="ECO:0007669"/>
    <property type="project" value="InterPro"/>
</dbReference>
<dbReference type="PANTHER" id="PTHR30385">
    <property type="entry name" value="SIGMA FACTOR F FLAGELLAR"/>
    <property type="match status" value="1"/>
</dbReference>
<evidence type="ECO:0000256" key="4">
    <source>
        <dbReference type="ARBA" id="ARBA00023163"/>
    </source>
</evidence>
<dbReference type="InterPro" id="IPR007624">
    <property type="entry name" value="RNA_pol_sigma70_r3"/>
</dbReference>
<evidence type="ECO:0000256" key="3">
    <source>
        <dbReference type="ARBA" id="ARBA00023125"/>
    </source>
</evidence>
<dbReference type="InterPro" id="IPR000943">
    <property type="entry name" value="RNA_pol_sigma70"/>
</dbReference>
<evidence type="ECO:0000256" key="1">
    <source>
        <dbReference type="ARBA" id="ARBA00023015"/>
    </source>
</evidence>
<dbReference type="PIRSF" id="PIRSF000770">
    <property type="entry name" value="RNA_pol_sigma-SigE/K"/>
    <property type="match status" value="1"/>
</dbReference>
<sequence length="261" mass="30248">MCEVDKDYELWQKYKHSHDPKIREQLILKYTPYVKYIANRVAMGLPPNVEVEDLYGYGIFGLIDAIEKFEPQRQIQFKTYAQTRIRGSILDELRKLDWTPRSVRQKARQLEKAYVHLENTLGRAATDEEIAEYMKISLEELYDWYKDTRGSFLLSLDDLLYSEDDGVTVGDSVPASDNDNPQNQIEQKELKLMLVKAINALAEREKLVLTLYYYEEMTLKEIGAILNVSDSRVSQLHTKAILKLRAKLSATKKGSRTTGEK</sequence>
<dbReference type="STRING" id="1817813.A2008_08560"/>
<accession>A0A1F7WLX2</accession>
<dbReference type="NCBIfam" id="NF004935">
    <property type="entry name" value="PRK06288.1"/>
    <property type="match status" value="1"/>
</dbReference>
<dbReference type="GO" id="GO:0003899">
    <property type="term" value="F:DNA-directed RNA polymerase activity"/>
    <property type="evidence" value="ECO:0007669"/>
    <property type="project" value="InterPro"/>
</dbReference>